<keyword evidence="11 20" id="KW-0560">Oxidoreductase</keyword>
<dbReference type="CDD" id="cd00693">
    <property type="entry name" value="secretory_peroxidase"/>
    <property type="match status" value="1"/>
</dbReference>
<keyword evidence="9 20" id="KW-0732">Signal</keyword>
<dbReference type="PROSITE" id="PS00436">
    <property type="entry name" value="PEROXIDASE_2"/>
    <property type="match status" value="1"/>
</dbReference>
<dbReference type="PROSITE" id="PS50873">
    <property type="entry name" value="PEROXIDASE_4"/>
    <property type="match status" value="1"/>
</dbReference>
<dbReference type="InterPro" id="IPR033905">
    <property type="entry name" value="Secretory_peroxidase"/>
</dbReference>
<protein>
    <recommendedName>
        <fullName evidence="4 20">Peroxidase</fullName>
        <ecNumber evidence="4 20">1.11.1.7</ecNumber>
    </recommendedName>
</protein>
<keyword evidence="7 20" id="KW-0349">Heme</keyword>
<dbReference type="InterPro" id="IPR019794">
    <property type="entry name" value="Peroxidases_AS"/>
</dbReference>
<comment type="similarity">
    <text evidence="3">Belongs to the peroxidase family. Ascorbate peroxidase subfamily.</text>
</comment>
<dbReference type="InterPro" id="IPR002016">
    <property type="entry name" value="Haem_peroxidase"/>
</dbReference>
<evidence type="ECO:0000256" key="10">
    <source>
        <dbReference type="ARBA" id="ARBA00022837"/>
    </source>
</evidence>
<dbReference type="InterPro" id="IPR000823">
    <property type="entry name" value="Peroxidase_pln"/>
</dbReference>
<evidence type="ECO:0000256" key="19">
    <source>
        <dbReference type="PIRSR" id="PIRSR600823-5"/>
    </source>
</evidence>
<evidence type="ECO:0000256" key="11">
    <source>
        <dbReference type="ARBA" id="ARBA00023002"/>
    </source>
</evidence>
<dbReference type="GO" id="GO:0006979">
    <property type="term" value="P:response to oxidative stress"/>
    <property type="evidence" value="ECO:0007669"/>
    <property type="project" value="UniProtKB-UniRule"/>
</dbReference>
<evidence type="ECO:0000256" key="8">
    <source>
        <dbReference type="ARBA" id="ARBA00022723"/>
    </source>
</evidence>
<keyword evidence="8 17" id="KW-0479">Metal-binding</keyword>
<feature type="binding site" evidence="17">
    <location>
        <position position="254"/>
    </location>
    <ligand>
        <name>Ca(2+)</name>
        <dbReference type="ChEBI" id="CHEBI:29108"/>
        <label>2</label>
    </ligand>
</feature>
<feature type="site" description="Transition state stabilizer" evidence="18">
    <location>
        <position position="67"/>
    </location>
</feature>
<evidence type="ECO:0000256" key="12">
    <source>
        <dbReference type="ARBA" id="ARBA00023004"/>
    </source>
</evidence>
<keyword evidence="6 20" id="KW-0575">Peroxidase</keyword>
<feature type="domain" description="Plant heme peroxidase family profile" evidence="21">
    <location>
        <begin position="30"/>
        <end position="326"/>
    </location>
</feature>
<evidence type="ECO:0000313" key="23">
    <source>
        <dbReference type="EMBL" id="VDC58388.1"/>
    </source>
</evidence>
<dbReference type="EC" id="1.11.1.7" evidence="4 20"/>
<name>A0A3P5YES3_BRACM</name>
<dbReference type="GO" id="GO:0020037">
    <property type="term" value="F:heme binding"/>
    <property type="evidence" value="ECO:0007669"/>
    <property type="project" value="UniProtKB-UniRule"/>
</dbReference>
<feature type="disulfide bond" evidence="19">
    <location>
        <begin position="40"/>
        <end position="121"/>
    </location>
</feature>
<comment type="subcellular location">
    <subcellularLocation>
        <location evidence="20">Secreted</location>
    </subcellularLocation>
</comment>
<evidence type="ECO:0000256" key="16">
    <source>
        <dbReference type="PIRSR" id="PIRSR600823-2"/>
    </source>
</evidence>
<evidence type="ECO:0000256" key="6">
    <source>
        <dbReference type="ARBA" id="ARBA00022559"/>
    </source>
</evidence>
<dbReference type="EMBL" id="LR031568">
    <property type="protein sequence ID" value="VDC58388.1"/>
    <property type="molecule type" value="Genomic_DNA"/>
</dbReference>
<feature type="binding site" evidence="17">
    <location>
        <position position="79"/>
    </location>
    <ligand>
        <name>Ca(2+)</name>
        <dbReference type="ChEBI" id="CHEBI:29108"/>
        <label>1</label>
    </ligand>
</feature>
<dbReference type="InterPro" id="IPR019793">
    <property type="entry name" value="Peroxidases_heam-ligand_BS"/>
</dbReference>
<evidence type="ECO:0000256" key="17">
    <source>
        <dbReference type="PIRSR" id="PIRSR600823-3"/>
    </source>
</evidence>
<dbReference type="SUPFAM" id="SSF48113">
    <property type="entry name" value="Heme-dependent peroxidases"/>
    <property type="match status" value="1"/>
</dbReference>
<dbReference type="GO" id="GO:0042744">
    <property type="term" value="P:hydrogen peroxide catabolic process"/>
    <property type="evidence" value="ECO:0007669"/>
    <property type="project" value="UniProtKB-KW"/>
</dbReference>
<dbReference type="PANTHER" id="PTHR31517">
    <property type="match status" value="1"/>
</dbReference>
<evidence type="ECO:0000256" key="5">
    <source>
        <dbReference type="ARBA" id="ARBA00022525"/>
    </source>
</evidence>
<comment type="catalytic activity">
    <reaction evidence="1 20">
        <text>2 a phenolic donor + H2O2 = 2 a phenolic radical donor + 2 H2O</text>
        <dbReference type="Rhea" id="RHEA:56136"/>
        <dbReference type="ChEBI" id="CHEBI:15377"/>
        <dbReference type="ChEBI" id="CHEBI:16240"/>
        <dbReference type="ChEBI" id="CHEBI:139520"/>
        <dbReference type="ChEBI" id="CHEBI:139521"/>
        <dbReference type="EC" id="1.11.1.7"/>
    </reaction>
</comment>
<dbReference type="GO" id="GO:0140825">
    <property type="term" value="F:lactoperoxidase activity"/>
    <property type="evidence" value="ECO:0007669"/>
    <property type="project" value="UniProtKB-EC"/>
</dbReference>
<comment type="function">
    <text evidence="2">Removal of H(2)O(2), oxidation of toxic reductants, biosynthesis and degradation of lignin, suberization, auxin catabolism, response to environmental stresses such as wounding, pathogen attack and oxidative stress. These functions might be dependent on each isozyme/isoform in each plant tissue.</text>
</comment>
<dbReference type="EMBL" id="LS974625">
    <property type="protein sequence ID" value="CAG7859881.1"/>
    <property type="molecule type" value="Genomic_DNA"/>
</dbReference>
<feature type="binding site" evidence="16">
    <location>
        <position position="169"/>
    </location>
    <ligand>
        <name>substrate</name>
    </ligand>
</feature>
<feature type="binding site" description="axial binding residue" evidence="17">
    <location>
        <position position="199"/>
    </location>
    <ligand>
        <name>heme b</name>
        <dbReference type="ChEBI" id="CHEBI:60344"/>
    </ligand>
    <ligandPart>
        <name>Fe</name>
        <dbReference type="ChEBI" id="CHEBI:18248"/>
    </ligandPart>
</feature>
<evidence type="ECO:0000259" key="21">
    <source>
        <dbReference type="PROSITE" id="PS50873"/>
    </source>
</evidence>
<evidence type="ECO:0000256" key="3">
    <source>
        <dbReference type="ARBA" id="ARBA00006873"/>
    </source>
</evidence>
<evidence type="ECO:0000256" key="14">
    <source>
        <dbReference type="ARBA" id="ARBA00023324"/>
    </source>
</evidence>
<evidence type="ECO:0000256" key="1">
    <source>
        <dbReference type="ARBA" id="ARBA00000189"/>
    </source>
</evidence>
<feature type="binding site" evidence="17">
    <location>
        <position position="246"/>
    </location>
    <ligand>
        <name>Ca(2+)</name>
        <dbReference type="ChEBI" id="CHEBI:29108"/>
        <label>2</label>
    </ligand>
</feature>
<evidence type="ECO:0000256" key="4">
    <source>
        <dbReference type="ARBA" id="ARBA00012313"/>
    </source>
</evidence>
<evidence type="ECO:0000256" key="13">
    <source>
        <dbReference type="ARBA" id="ARBA00023157"/>
    </source>
</evidence>
<proteinExistence type="inferred from homology"/>
<dbReference type="Gene3D" id="1.10.420.10">
    <property type="entry name" value="Peroxidase, domain 2"/>
    <property type="match status" value="1"/>
</dbReference>
<comment type="cofactor">
    <cofactor evidence="17 20">
        <name>Ca(2+)</name>
        <dbReference type="ChEBI" id="CHEBI:29108"/>
    </cofactor>
    <text evidence="17 20">Binds 2 calcium ions per subunit.</text>
</comment>
<dbReference type="Gramene" id="A09p03480.2_BraZ1">
    <property type="protein sequence ID" value="A09p03480.2_BraZ1.CDS.1"/>
    <property type="gene ID" value="A09g03480.2_BraZ1"/>
</dbReference>
<evidence type="ECO:0000256" key="15">
    <source>
        <dbReference type="PIRSR" id="PIRSR600823-1"/>
    </source>
</evidence>
<keyword evidence="5 20" id="KW-0964">Secreted</keyword>
<feature type="chain" id="PRO_5039956561" description="Peroxidase" evidence="20">
    <location>
        <begin position="30"/>
        <end position="326"/>
    </location>
</feature>
<comment type="cofactor">
    <cofactor evidence="17 20">
        <name>heme b</name>
        <dbReference type="ChEBI" id="CHEBI:60344"/>
    </cofactor>
    <text evidence="17 20">Binds 1 heme b (iron(II)-protoporphyrin IX) group per subunit.</text>
</comment>
<feature type="binding site" evidence="17">
    <location>
        <position position="93"/>
    </location>
    <ligand>
        <name>Ca(2+)</name>
        <dbReference type="ChEBI" id="CHEBI:29108"/>
        <label>1</label>
    </ligand>
</feature>
<dbReference type="PROSITE" id="PS00435">
    <property type="entry name" value="PEROXIDASE_1"/>
    <property type="match status" value="1"/>
</dbReference>
<dbReference type="AlphaFoldDB" id="A0A3P5YES3"/>
<dbReference type="FunFam" id="1.10.520.10:FF:000008">
    <property type="entry name" value="Peroxidase"/>
    <property type="match status" value="1"/>
</dbReference>
<feature type="signal peptide" evidence="20">
    <location>
        <begin position="1"/>
        <end position="29"/>
    </location>
</feature>
<dbReference type="Gene3D" id="1.10.520.10">
    <property type="match status" value="1"/>
</dbReference>
<sequence>MGEQSPLKPLSSLSLLLLLLTLLTTTVDSRLTTDFYSKSCPRFLDIVRDTISDKQITHPTTAAAVIRLFFHDCFPNGCDASILVSSTAFNVAERDSSINLSLPGDGFDVIVRAKTALELACPQTVSCSDIISVATRDLLVTVGGPYYPVYLGRRDSRTSKASLLADLLPLPSSPMAKTIRQFESRGFTVQEMVALSGAHSIGFSHCKEFVGLVGRNSTGYNPRFAQALKKACSSYPKDPTISVFNDIMTPNKFDNMYFQNIPKGLGLLESDHGLYSDPRTRPFVDLYARDQDRFFKDFAKAMQKLSLYGVKTGRRGEIRRRCDAIN</sequence>
<dbReference type="Proteomes" id="UP000694005">
    <property type="component" value="Chromosome A09"/>
</dbReference>
<keyword evidence="10 17" id="KW-0106">Calcium</keyword>
<feature type="binding site" evidence="17">
    <location>
        <position position="77"/>
    </location>
    <ligand>
        <name>Ca(2+)</name>
        <dbReference type="ChEBI" id="CHEBI:29108"/>
        <label>1</label>
    </ligand>
</feature>
<feature type="binding site" evidence="17">
    <location>
        <position position="72"/>
    </location>
    <ligand>
        <name>Ca(2+)</name>
        <dbReference type="ChEBI" id="CHEBI:29108"/>
        <label>1</label>
    </ligand>
</feature>
<dbReference type="InterPro" id="IPR010255">
    <property type="entry name" value="Haem_peroxidase_sf"/>
</dbReference>
<feature type="binding site" evidence="17">
    <location>
        <position position="249"/>
    </location>
    <ligand>
        <name>Ca(2+)</name>
        <dbReference type="ChEBI" id="CHEBI:29108"/>
        <label>2</label>
    </ligand>
</feature>
<keyword evidence="13 19" id="KW-1015">Disulfide bond</keyword>
<feature type="disulfide bond" evidence="19">
    <location>
        <begin position="73"/>
        <end position="78"/>
    </location>
</feature>
<comment type="similarity">
    <text evidence="20">Belongs to the peroxidase family. Classical plant (class III) peroxidase subfamily.</text>
</comment>
<feature type="disulfide bond" evidence="19">
    <location>
        <begin position="127"/>
        <end position="322"/>
    </location>
</feature>
<reference evidence="23" key="1">
    <citation type="submission" date="2018-11" db="EMBL/GenBank/DDBJ databases">
        <authorList>
            <consortium name="Genoscope - CEA"/>
            <person name="William W."/>
        </authorList>
    </citation>
    <scope>NUCLEOTIDE SEQUENCE</scope>
</reference>
<dbReference type="GO" id="GO:0005576">
    <property type="term" value="C:extracellular region"/>
    <property type="evidence" value="ECO:0007669"/>
    <property type="project" value="UniProtKB-SubCell"/>
</dbReference>
<dbReference type="Pfam" id="PF00141">
    <property type="entry name" value="peroxidase"/>
    <property type="match status" value="1"/>
</dbReference>
<dbReference type="FunFam" id="1.10.420.10:FF:000007">
    <property type="entry name" value="Peroxidase"/>
    <property type="match status" value="1"/>
</dbReference>
<keyword evidence="14 20" id="KW-0376">Hydrogen peroxide</keyword>
<feature type="binding site" evidence="17">
    <location>
        <position position="81"/>
    </location>
    <ligand>
        <name>Ca(2+)</name>
        <dbReference type="ChEBI" id="CHEBI:29108"/>
        <label>1</label>
    </ligand>
</feature>
<accession>A0A3P5YES3</accession>
<gene>
    <name evidence="23" type="ORF">BRAA09T35999Z</name>
    <name evidence="22" type="ORF">BRAPAZ1V2_A09P03480.2</name>
</gene>
<evidence type="ECO:0000256" key="7">
    <source>
        <dbReference type="ARBA" id="ARBA00022617"/>
    </source>
</evidence>
<evidence type="ECO:0000256" key="9">
    <source>
        <dbReference type="ARBA" id="ARBA00022729"/>
    </source>
</evidence>
<dbReference type="PRINTS" id="PR00458">
    <property type="entry name" value="PEROXIDASE"/>
</dbReference>
<dbReference type="PANTHER" id="PTHR31517:SF11">
    <property type="entry name" value="PEROXIDASE 31"/>
    <property type="match status" value="1"/>
</dbReference>
<evidence type="ECO:0000256" key="20">
    <source>
        <dbReference type="RuleBase" id="RU362060"/>
    </source>
</evidence>
<dbReference type="PRINTS" id="PR00461">
    <property type="entry name" value="PLPEROXIDASE"/>
</dbReference>
<dbReference type="GO" id="GO:0046872">
    <property type="term" value="F:metal ion binding"/>
    <property type="evidence" value="ECO:0007669"/>
    <property type="project" value="UniProtKB-UniRule"/>
</dbReference>
<organism evidence="23">
    <name type="scientific">Brassica campestris</name>
    <name type="common">Field mustard</name>
    <dbReference type="NCBI Taxonomy" id="3711"/>
    <lineage>
        <taxon>Eukaryota</taxon>
        <taxon>Viridiplantae</taxon>
        <taxon>Streptophyta</taxon>
        <taxon>Embryophyta</taxon>
        <taxon>Tracheophyta</taxon>
        <taxon>Spermatophyta</taxon>
        <taxon>Magnoliopsida</taxon>
        <taxon>eudicotyledons</taxon>
        <taxon>Gunneridae</taxon>
        <taxon>Pentapetalae</taxon>
        <taxon>rosids</taxon>
        <taxon>malvids</taxon>
        <taxon>Brassicales</taxon>
        <taxon>Brassicaceae</taxon>
        <taxon>Brassiceae</taxon>
        <taxon>Brassica</taxon>
    </lineage>
</organism>
<evidence type="ECO:0000256" key="2">
    <source>
        <dbReference type="ARBA" id="ARBA00002322"/>
    </source>
</evidence>
<feature type="active site" description="Proton acceptor" evidence="15">
    <location>
        <position position="71"/>
    </location>
</feature>
<keyword evidence="12 17" id="KW-0408">Iron</keyword>
<feature type="disulfide bond" evidence="19">
    <location>
        <begin position="206"/>
        <end position="232"/>
    </location>
</feature>
<evidence type="ECO:0000256" key="18">
    <source>
        <dbReference type="PIRSR" id="PIRSR600823-4"/>
    </source>
</evidence>
<evidence type="ECO:0000313" key="22">
    <source>
        <dbReference type="EMBL" id="CAG7859881.1"/>
    </source>
</evidence>